<name>A0ACB5SU23_AMBMO</name>
<dbReference type="EMBL" id="BSXS01000464">
    <property type="protein sequence ID" value="GME72606.1"/>
    <property type="molecule type" value="Genomic_DNA"/>
</dbReference>
<gene>
    <name evidence="1" type="ORF">Amon02_000105900</name>
</gene>
<keyword evidence="2" id="KW-1185">Reference proteome</keyword>
<dbReference type="Proteomes" id="UP001165064">
    <property type="component" value="Unassembled WGS sequence"/>
</dbReference>
<accession>A0ACB5SU23</accession>
<comment type="caution">
    <text evidence="1">The sequence shown here is derived from an EMBL/GenBank/DDBJ whole genome shotgun (WGS) entry which is preliminary data.</text>
</comment>
<evidence type="ECO:0000313" key="1">
    <source>
        <dbReference type="EMBL" id="GME72606.1"/>
    </source>
</evidence>
<organism evidence="1 2">
    <name type="scientific">Ambrosiozyma monospora</name>
    <name type="common">Yeast</name>
    <name type="synonym">Endomycopsis monosporus</name>
    <dbReference type="NCBI Taxonomy" id="43982"/>
    <lineage>
        <taxon>Eukaryota</taxon>
        <taxon>Fungi</taxon>
        <taxon>Dikarya</taxon>
        <taxon>Ascomycota</taxon>
        <taxon>Saccharomycotina</taxon>
        <taxon>Pichiomycetes</taxon>
        <taxon>Pichiales</taxon>
        <taxon>Pichiaceae</taxon>
        <taxon>Ambrosiozyma</taxon>
    </lineage>
</organism>
<reference evidence="1" key="1">
    <citation type="submission" date="2023-04" db="EMBL/GenBank/DDBJ databases">
        <title>Ambrosiozyma monospora NBRC 10751.</title>
        <authorList>
            <person name="Ichikawa N."/>
            <person name="Sato H."/>
            <person name="Tonouchi N."/>
        </authorList>
    </citation>
    <scope>NUCLEOTIDE SEQUENCE</scope>
    <source>
        <strain evidence="1">NBRC 10751</strain>
    </source>
</reference>
<sequence length="733" mass="78151">MSGKRIKSQLTRENYEGYDRDEDEEFVAPTMASKEKMATRKIAGYKPKFGVKKSGDSAPSTSGLFDFLKKASTTPSSSTAPSNGQTASKGSSVIDQALQLKSLNANFLQAINNAITKNPVADLTPILKKYSDYYEKVQSNKVQVSQPFVPIVPVKPHDSSNDKFKGSFTFNPPAASSSTSAAPAFTPSAASVVAPVSNQPAASVTEKKPEENKMVPGTKPAQDSDVIQVDSESEDESDDEVKIEGPKFEVKALPKSKDYGFKFGYVPPPDSDSDSEDEVKIEGPKFSLGANVQIKDAVFKFPPKSDEKKDESKPASGFTFKPAEKKDEKKDESKPASGFTFKPAEKKEESKPASGFTFKPTEATDKPLFDALPEKPTTEQSKTTPAFNFTAPKPTLAENKQSTTPAPTFKFDSTTSSIAASEEKKEAPKATFGTISSSSEQPKPTGFSGFNFGSTTPSFGSNSSSTSAFGSKPTNAFSFTAPSQSTEKKEDKPASAFSFTASAKSTEKKEDGNAKPAPAFSFGSSSIQPAKPAFGGSAPSFNFGASSSSSSANPFSFGKTDSTPSNPATSNFSFSFTAPPAASAPSSSATTGETHDEKASESEVKGDFTVHKLTKEVEVKTGEEEEDPVYVKRSKISKINNETNQNEPVGLGDLKVLKHKVTGKARILVRALNSGNILLNTAVTKASMFTIAGKKENIVIIPNITPQGLERYYAMVKTSNDAKALVDALEKVK</sequence>
<protein>
    <submittedName>
        <fullName evidence="1">Unnamed protein product</fullName>
    </submittedName>
</protein>
<proteinExistence type="predicted"/>
<evidence type="ECO:0000313" key="2">
    <source>
        <dbReference type="Proteomes" id="UP001165064"/>
    </source>
</evidence>